<comment type="function">
    <text evidence="9">May play the central regulatory role in sporulation. It may be an element of the effector pathway responsible for the activation of sporulation genes in response to nutritional stress. Spo0A may act in concert with spo0H (a sigma factor) to control the expression of some genes that are critical to the sporulation process.</text>
</comment>
<dbReference type="STRING" id="1120996.SAMN02746066_00913"/>
<feature type="domain" description="HTH araC/xylS-type" evidence="11">
    <location>
        <begin position="441"/>
        <end position="540"/>
    </location>
</feature>
<dbReference type="SUPFAM" id="SSF46689">
    <property type="entry name" value="Homeodomain-like"/>
    <property type="match status" value="2"/>
</dbReference>
<protein>
    <recommendedName>
        <fullName evidence="2">Stage 0 sporulation protein A homolog</fullName>
    </recommendedName>
</protein>
<gene>
    <name evidence="13" type="ORF">SAMN02746066_00913</name>
</gene>
<dbReference type="GO" id="GO:0005737">
    <property type="term" value="C:cytoplasm"/>
    <property type="evidence" value="ECO:0007669"/>
    <property type="project" value="UniProtKB-SubCell"/>
</dbReference>
<evidence type="ECO:0000256" key="9">
    <source>
        <dbReference type="ARBA" id="ARBA00024867"/>
    </source>
</evidence>
<evidence type="ECO:0000256" key="10">
    <source>
        <dbReference type="PROSITE-ProRule" id="PRU00169"/>
    </source>
</evidence>
<dbReference type="Gene3D" id="3.40.50.2300">
    <property type="match status" value="1"/>
</dbReference>
<dbReference type="InterPro" id="IPR051552">
    <property type="entry name" value="HptR"/>
</dbReference>
<proteinExistence type="predicted"/>
<organism evidence="13 14">
    <name type="scientific">Anaerosporobacter mobilis DSM 15930</name>
    <dbReference type="NCBI Taxonomy" id="1120996"/>
    <lineage>
        <taxon>Bacteria</taxon>
        <taxon>Bacillati</taxon>
        <taxon>Bacillota</taxon>
        <taxon>Clostridia</taxon>
        <taxon>Lachnospirales</taxon>
        <taxon>Lachnospiraceae</taxon>
        <taxon>Anaerosporobacter</taxon>
    </lineage>
</organism>
<dbReference type="GO" id="GO:0000160">
    <property type="term" value="P:phosphorelay signal transduction system"/>
    <property type="evidence" value="ECO:0007669"/>
    <property type="project" value="UniProtKB-KW"/>
</dbReference>
<dbReference type="InterPro" id="IPR011006">
    <property type="entry name" value="CheY-like_superfamily"/>
</dbReference>
<dbReference type="SUPFAM" id="SSF52172">
    <property type="entry name" value="CheY-like"/>
    <property type="match status" value="1"/>
</dbReference>
<comment type="subcellular location">
    <subcellularLocation>
        <location evidence="1">Cytoplasm</location>
    </subcellularLocation>
</comment>
<evidence type="ECO:0000256" key="4">
    <source>
        <dbReference type="ARBA" id="ARBA00022553"/>
    </source>
</evidence>
<dbReference type="InterPro" id="IPR009057">
    <property type="entry name" value="Homeodomain-like_sf"/>
</dbReference>
<dbReference type="PROSITE" id="PS50110">
    <property type="entry name" value="RESPONSE_REGULATORY"/>
    <property type="match status" value="1"/>
</dbReference>
<dbReference type="GO" id="GO:0003700">
    <property type="term" value="F:DNA-binding transcription factor activity"/>
    <property type="evidence" value="ECO:0007669"/>
    <property type="project" value="InterPro"/>
</dbReference>
<evidence type="ECO:0000313" key="14">
    <source>
        <dbReference type="Proteomes" id="UP000184038"/>
    </source>
</evidence>
<keyword evidence="5" id="KW-0902">Two-component regulatory system</keyword>
<dbReference type="Gene3D" id="1.10.10.60">
    <property type="entry name" value="Homeodomain-like"/>
    <property type="match status" value="2"/>
</dbReference>
<sequence length="549" mass="63528">MKVFLVEDEVIVREGIKRNIDWGREGYEFIGEASDGELAYPMIQKLKPDIVITDIKMPFMNGLELSKLIKREMPWIQIIVLSGYDEFEYAKQAITIGVTDYITKPVTGNELLVAVNRVKEIIESQKKKEKQILMMQQDMQEIQIIKRQRFFYDLVAGKLSLSEIHELSANLEIKLASSKYSIILYKLYEGEEENHNYSKVANEMKNRLNEDFSHEPSIAVFERENEETVLVVMQQEGGSLHSSIKAYVNRIVSTVTNTTPDANLKYFVAIGKEVQRLSELPKCYEEACKAFAYRYILSKNQVVDSDKLVNYQIMQDSGIDMSTLDVNKMDKSIVMNFLTCGEEEEVEHFIEEYFASLGKSSVTSLLFRQYIAMDMYFCCKSLLEQLGISITILKEFGEGLKESSIIFQSVHETISYMSQIFHLTIQSRNELAKGKYRTLIKEAKDFIHDNYSNEDMSLNMIASHVNVSPSHFSNIFSQDMGETFIEYLTRMRMKRAKELLKCTSMKSSEIGYEIGYKDPHYFSYLFKKTQNCSPKEYREKGTYEGNTKI</sequence>
<dbReference type="PROSITE" id="PS01124">
    <property type="entry name" value="HTH_ARAC_FAMILY_2"/>
    <property type="match status" value="1"/>
</dbReference>
<evidence type="ECO:0000256" key="6">
    <source>
        <dbReference type="ARBA" id="ARBA00023015"/>
    </source>
</evidence>
<evidence type="ECO:0000259" key="11">
    <source>
        <dbReference type="PROSITE" id="PS01124"/>
    </source>
</evidence>
<keyword evidence="3" id="KW-0963">Cytoplasm</keyword>
<evidence type="ECO:0000259" key="12">
    <source>
        <dbReference type="PROSITE" id="PS50110"/>
    </source>
</evidence>
<dbReference type="SMART" id="SM00342">
    <property type="entry name" value="HTH_ARAC"/>
    <property type="match status" value="1"/>
</dbReference>
<dbReference type="InterPro" id="IPR018060">
    <property type="entry name" value="HTH_AraC"/>
</dbReference>
<reference evidence="13 14" key="1">
    <citation type="submission" date="2016-11" db="EMBL/GenBank/DDBJ databases">
        <authorList>
            <person name="Jaros S."/>
            <person name="Januszkiewicz K."/>
            <person name="Wedrychowicz H."/>
        </authorList>
    </citation>
    <scope>NUCLEOTIDE SEQUENCE [LARGE SCALE GENOMIC DNA]</scope>
    <source>
        <strain evidence="13 14">DSM 15930</strain>
    </source>
</reference>
<evidence type="ECO:0000256" key="3">
    <source>
        <dbReference type="ARBA" id="ARBA00022490"/>
    </source>
</evidence>
<feature type="modified residue" description="4-aspartylphosphate" evidence="10">
    <location>
        <position position="54"/>
    </location>
</feature>
<dbReference type="PANTHER" id="PTHR42713">
    <property type="entry name" value="HISTIDINE KINASE-RELATED"/>
    <property type="match status" value="1"/>
</dbReference>
<accession>A0A1M7GA99</accession>
<evidence type="ECO:0000256" key="1">
    <source>
        <dbReference type="ARBA" id="ARBA00004496"/>
    </source>
</evidence>
<evidence type="ECO:0000256" key="2">
    <source>
        <dbReference type="ARBA" id="ARBA00018672"/>
    </source>
</evidence>
<evidence type="ECO:0000313" key="13">
    <source>
        <dbReference type="EMBL" id="SHM12799.1"/>
    </source>
</evidence>
<dbReference type="PANTHER" id="PTHR42713:SF3">
    <property type="entry name" value="TRANSCRIPTIONAL REGULATORY PROTEIN HPTR"/>
    <property type="match status" value="1"/>
</dbReference>
<dbReference type="AlphaFoldDB" id="A0A1M7GA99"/>
<dbReference type="RefSeq" id="WP_073283541.1">
    <property type="nucleotide sequence ID" value="NZ_FRCP01000006.1"/>
</dbReference>
<evidence type="ECO:0000256" key="8">
    <source>
        <dbReference type="ARBA" id="ARBA00023163"/>
    </source>
</evidence>
<feature type="domain" description="Response regulatory" evidence="12">
    <location>
        <begin position="2"/>
        <end position="119"/>
    </location>
</feature>
<dbReference type="Proteomes" id="UP000184038">
    <property type="component" value="Unassembled WGS sequence"/>
</dbReference>
<keyword evidence="8" id="KW-0804">Transcription</keyword>
<evidence type="ECO:0000256" key="7">
    <source>
        <dbReference type="ARBA" id="ARBA00023125"/>
    </source>
</evidence>
<dbReference type="InterPro" id="IPR001789">
    <property type="entry name" value="Sig_transdc_resp-reg_receiver"/>
</dbReference>
<keyword evidence="7" id="KW-0238">DNA-binding</keyword>
<keyword evidence="14" id="KW-1185">Reference proteome</keyword>
<keyword evidence="4 10" id="KW-0597">Phosphoprotein</keyword>
<evidence type="ECO:0000256" key="5">
    <source>
        <dbReference type="ARBA" id="ARBA00023012"/>
    </source>
</evidence>
<dbReference type="GO" id="GO:0043565">
    <property type="term" value="F:sequence-specific DNA binding"/>
    <property type="evidence" value="ECO:0007669"/>
    <property type="project" value="InterPro"/>
</dbReference>
<dbReference type="CDD" id="cd17536">
    <property type="entry name" value="REC_YesN-like"/>
    <property type="match status" value="1"/>
</dbReference>
<keyword evidence="6" id="KW-0805">Transcription regulation</keyword>
<dbReference type="OrthoDB" id="9794370at2"/>
<dbReference type="Pfam" id="PF00072">
    <property type="entry name" value="Response_reg"/>
    <property type="match status" value="1"/>
</dbReference>
<dbReference type="Pfam" id="PF12833">
    <property type="entry name" value="HTH_18"/>
    <property type="match status" value="1"/>
</dbReference>
<dbReference type="SMART" id="SM00448">
    <property type="entry name" value="REC"/>
    <property type="match status" value="1"/>
</dbReference>
<name>A0A1M7GA99_9FIRM</name>
<dbReference type="EMBL" id="FRCP01000006">
    <property type="protein sequence ID" value="SHM12799.1"/>
    <property type="molecule type" value="Genomic_DNA"/>
</dbReference>